<comment type="caution">
    <text evidence="4">The sequence shown here is derived from an EMBL/GenBank/DDBJ whole genome shotgun (WGS) entry which is preliminary data.</text>
</comment>
<evidence type="ECO:0000313" key="5">
    <source>
        <dbReference type="Proteomes" id="UP000242972"/>
    </source>
</evidence>
<dbReference type="InterPro" id="IPR043129">
    <property type="entry name" value="ATPase_NBD"/>
</dbReference>
<evidence type="ECO:0000256" key="3">
    <source>
        <dbReference type="ARBA" id="ARBA00023186"/>
    </source>
</evidence>
<organism evidence="4 5">
    <name type="scientific">Sulfobacillus benefaciens</name>
    <dbReference type="NCBI Taxonomy" id="453960"/>
    <lineage>
        <taxon>Bacteria</taxon>
        <taxon>Bacillati</taxon>
        <taxon>Bacillota</taxon>
        <taxon>Clostridia</taxon>
        <taxon>Eubacteriales</taxon>
        <taxon>Clostridiales Family XVII. Incertae Sedis</taxon>
        <taxon>Sulfobacillus</taxon>
    </lineage>
</organism>
<accession>A0A2T2XHD1</accession>
<sequence>MAKLFVGIDFGTTNSTIAWVTPRGIVPRGPIPSMVAWQNHEIVAVGERARDMVGQGSPPYPLRDLKMQLGLPGVRLGPLSIEVVPLVADYLEHLFEAIGISPDDVDAVIGTPVRVSRAHREALRQACRMIGLEQVRFVYEPTAALIGALHESAMPMNQTVLVVDWGGGTLDLALIAVDKSHGFRELGVDGDVNDLGGSRMDQEIARRLLAQSPAARQAVDNAPQGMAILLEAIERLKIEFLNDSIDAEARPVPGLPIRLFLESALVYEVALEFAERARASMRRMLETMNMKAEDIATVLFAGGVSQSWAIREDILTLFPDATPIYGDNPQLHTGIGCAELARKSFSVELAADFAVRQSDDSLCVLLQRGQAADLNAYRKAEFMVTDILADEALFQFGLCHFDPRRESLWAADSDNFRTLGQVFLRVGQAELSRAKRIPDFVQVLTGLDDDLSVAVFLRSQRTDASSQAYLTGVPLTIRVGDADGR</sequence>
<keyword evidence="1" id="KW-0547">Nucleotide-binding</keyword>
<dbReference type="PANTHER" id="PTHR42749">
    <property type="entry name" value="CELL SHAPE-DETERMINING PROTEIN MREB"/>
    <property type="match status" value="1"/>
</dbReference>
<dbReference type="GO" id="GO:0140662">
    <property type="term" value="F:ATP-dependent protein folding chaperone"/>
    <property type="evidence" value="ECO:0007669"/>
    <property type="project" value="InterPro"/>
</dbReference>
<dbReference type="PRINTS" id="PR00301">
    <property type="entry name" value="HEATSHOCK70"/>
</dbReference>
<dbReference type="GO" id="GO:0005524">
    <property type="term" value="F:ATP binding"/>
    <property type="evidence" value="ECO:0007669"/>
    <property type="project" value="UniProtKB-KW"/>
</dbReference>
<keyword evidence="2" id="KW-0067">ATP-binding</keyword>
<dbReference type="Gene3D" id="3.30.420.40">
    <property type="match status" value="2"/>
</dbReference>
<dbReference type="InterPro" id="IPR013126">
    <property type="entry name" value="Hsp_70_fam"/>
</dbReference>
<reference evidence="4 5" key="1">
    <citation type="journal article" date="2014" name="BMC Genomics">
        <title>Comparison of environmental and isolate Sulfobacillus genomes reveals diverse carbon, sulfur, nitrogen, and hydrogen metabolisms.</title>
        <authorList>
            <person name="Justice N.B."/>
            <person name="Norman A."/>
            <person name="Brown C.T."/>
            <person name="Singh A."/>
            <person name="Thomas B.C."/>
            <person name="Banfield J.F."/>
        </authorList>
    </citation>
    <scope>NUCLEOTIDE SEQUENCE [LARGE SCALE GENOMIC DNA]</scope>
    <source>
        <strain evidence="4">AMDSBA4</strain>
    </source>
</reference>
<dbReference type="EMBL" id="PXYW01000015">
    <property type="protein sequence ID" value="PSR33888.1"/>
    <property type="molecule type" value="Genomic_DNA"/>
</dbReference>
<gene>
    <name evidence="4" type="ORF">C7B46_07805</name>
</gene>
<keyword evidence="3" id="KW-0143">Chaperone</keyword>
<proteinExistence type="predicted"/>
<dbReference type="Proteomes" id="UP000242972">
    <property type="component" value="Unassembled WGS sequence"/>
</dbReference>
<dbReference type="Pfam" id="PF00012">
    <property type="entry name" value="HSP70"/>
    <property type="match status" value="1"/>
</dbReference>
<dbReference type="Gene3D" id="3.90.640.10">
    <property type="entry name" value="Actin, Chain A, domain 4"/>
    <property type="match status" value="1"/>
</dbReference>
<dbReference type="SUPFAM" id="SSF53067">
    <property type="entry name" value="Actin-like ATPase domain"/>
    <property type="match status" value="1"/>
</dbReference>
<evidence type="ECO:0000256" key="2">
    <source>
        <dbReference type="ARBA" id="ARBA00022840"/>
    </source>
</evidence>
<name>A0A2T2XHD1_9FIRM</name>
<evidence type="ECO:0000256" key="1">
    <source>
        <dbReference type="ARBA" id="ARBA00022741"/>
    </source>
</evidence>
<evidence type="ECO:0000313" key="4">
    <source>
        <dbReference type="EMBL" id="PSR33888.1"/>
    </source>
</evidence>
<dbReference type="AlphaFoldDB" id="A0A2T2XHD1"/>
<protein>
    <submittedName>
        <fullName evidence="4">Hsp70 family protein</fullName>
    </submittedName>
</protein>
<dbReference type="PANTHER" id="PTHR42749:SF1">
    <property type="entry name" value="CELL SHAPE-DETERMINING PROTEIN MREB"/>
    <property type="match status" value="1"/>
</dbReference>